<evidence type="ECO:0000313" key="1">
    <source>
        <dbReference type="EMBL" id="TWI28170.1"/>
    </source>
</evidence>
<accession>A0A562N7U5</accession>
<dbReference type="Gene3D" id="3.40.50.300">
    <property type="entry name" value="P-loop containing nucleotide triphosphate hydrolases"/>
    <property type="match status" value="1"/>
</dbReference>
<protein>
    <recommendedName>
        <fullName evidence="3">Sulfotransferase domain-containing protein</fullName>
    </recommendedName>
</protein>
<evidence type="ECO:0008006" key="3">
    <source>
        <dbReference type="Google" id="ProtNLM"/>
    </source>
</evidence>
<proteinExistence type="predicted"/>
<gene>
    <name evidence="1" type="ORF">IQ24_03787</name>
</gene>
<name>A0A562N7U5_9RHOB</name>
<dbReference type="EMBL" id="VLKU01000016">
    <property type="protein sequence ID" value="TWI28170.1"/>
    <property type="molecule type" value="Genomic_DNA"/>
</dbReference>
<keyword evidence="2" id="KW-1185">Reference proteome</keyword>
<dbReference type="RefSeq" id="WP_145399905.1">
    <property type="nucleotide sequence ID" value="NZ_VLKU01000016.1"/>
</dbReference>
<sequence length="315" mass="36580">MKKAIIHIGVHKTGTTSIQNWLWNNRSVLSSSFGWEYPKEFSINNAHHAIPWSVIPQFEDNPISRPHRTSIDAIKARVQKKSQVIISSEPFCMADDSEADIIRDIFDGFDTTVVMYVRRQDKLIQSEYVQRVKQEVFPLTEPFSGFSALWRSRVPSLDFFHLYKRWSQRFERVVVKDFDAAVCTGIIKSFLEIIGAESAAPDREVAENISLNYHYIAALREANIIDSFSPGARIELEKKMSNMKFPQGKLSFFKGATAQRYMDQFISGNEKLTLDLNTKFLGFDDKFPYVLPHEYVETDVSRYIDWFQRVLVPRW</sequence>
<dbReference type="SUPFAM" id="SSF52540">
    <property type="entry name" value="P-loop containing nucleoside triphosphate hydrolases"/>
    <property type="match status" value="1"/>
</dbReference>
<evidence type="ECO:0000313" key="2">
    <source>
        <dbReference type="Proteomes" id="UP000316225"/>
    </source>
</evidence>
<comment type="caution">
    <text evidence="1">The sequence shown here is derived from an EMBL/GenBank/DDBJ whole genome shotgun (WGS) entry which is preliminary data.</text>
</comment>
<dbReference type="OrthoDB" id="7540582at2"/>
<dbReference type="Proteomes" id="UP000316225">
    <property type="component" value="Unassembled WGS sequence"/>
</dbReference>
<dbReference type="InterPro" id="IPR027417">
    <property type="entry name" value="P-loop_NTPase"/>
</dbReference>
<reference evidence="1 2" key="1">
    <citation type="journal article" date="2015" name="Stand. Genomic Sci.">
        <title>Genomic Encyclopedia of Bacterial and Archaeal Type Strains, Phase III: the genomes of soil and plant-associated and newly described type strains.</title>
        <authorList>
            <person name="Whitman W.B."/>
            <person name="Woyke T."/>
            <person name="Klenk H.P."/>
            <person name="Zhou Y."/>
            <person name="Lilburn T.G."/>
            <person name="Beck B.J."/>
            <person name="De Vos P."/>
            <person name="Vandamme P."/>
            <person name="Eisen J.A."/>
            <person name="Garrity G."/>
            <person name="Hugenholtz P."/>
            <person name="Kyrpides N.C."/>
        </authorList>
    </citation>
    <scope>NUCLEOTIDE SEQUENCE [LARGE SCALE GENOMIC DNA]</scope>
    <source>
        <strain evidence="1 2">CGMCC 1.5364</strain>
    </source>
</reference>
<organism evidence="1 2">
    <name type="scientific">Paracoccus sulfuroxidans</name>
    <dbReference type="NCBI Taxonomy" id="384678"/>
    <lineage>
        <taxon>Bacteria</taxon>
        <taxon>Pseudomonadati</taxon>
        <taxon>Pseudomonadota</taxon>
        <taxon>Alphaproteobacteria</taxon>
        <taxon>Rhodobacterales</taxon>
        <taxon>Paracoccaceae</taxon>
        <taxon>Paracoccus</taxon>
    </lineage>
</organism>
<dbReference type="AlphaFoldDB" id="A0A562N7U5"/>